<evidence type="ECO:0000256" key="2">
    <source>
        <dbReference type="SAM" id="Phobius"/>
    </source>
</evidence>
<organism evidence="3 4">
    <name type="scientific">Meloidogyne hapla</name>
    <name type="common">Root-knot nematode worm</name>
    <dbReference type="NCBI Taxonomy" id="6305"/>
    <lineage>
        <taxon>Eukaryota</taxon>
        <taxon>Metazoa</taxon>
        <taxon>Ecdysozoa</taxon>
        <taxon>Nematoda</taxon>
        <taxon>Chromadorea</taxon>
        <taxon>Rhabditida</taxon>
        <taxon>Tylenchina</taxon>
        <taxon>Tylenchomorpha</taxon>
        <taxon>Tylenchoidea</taxon>
        <taxon>Meloidogynidae</taxon>
        <taxon>Meloidogyninae</taxon>
        <taxon>Meloidogyne</taxon>
    </lineage>
</organism>
<keyword evidence="2" id="KW-0812">Transmembrane</keyword>
<protein>
    <submittedName>
        <fullName evidence="4">MFS domain-containing protein</fullName>
    </submittedName>
</protein>
<accession>A0A1I8B905</accession>
<reference evidence="4" key="1">
    <citation type="submission" date="2016-11" db="UniProtKB">
        <authorList>
            <consortium name="WormBaseParasite"/>
        </authorList>
    </citation>
    <scope>IDENTIFICATION</scope>
</reference>
<dbReference type="AlphaFoldDB" id="A0A1I8B905"/>
<evidence type="ECO:0000256" key="1">
    <source>
        <dbReference type="SAM" id="MobiDB-lite"/>
    </source>
</evidence>
<feature type="compositionally biased region" description="Polar residues" evidence="1">
    <location>
        <begin position="1"/>
        <end position="10"/>
    </location>
</feature>
<dbReference type="GO" id="GO:0016020">
    <property type="term" value="C:membrane"/>
    <property type="evidence" value="ECO:0007669"/>
    <property type="project" value="TreeGrafter"/>
</dbReference>
<sequence length="179" mass="20344">MSIHSSTRSSAIKEDINNKNENNKNLSESPSPPLPYLIEQQKQHQQFSFSPHNCIIDIVNQQTIQNSGKKRQHKKINELIPIRFIILGISLFCSSTLIANPLALNFTVICMNKELPMLSDEEITFLQNSTDKISEENQEEILEPLFTSNEQSWLFSAIAIGQLIGTLPITKIYTQFGLR</sequence>
<feature type="transmembrane region" description="Helical" evidence="2">
    <location>
        <begin position="79"/>
        <end position="99"/>
    </location>
</feature>
<evidence type="ECO:0000313" key="3">
    <source>
        <dbReference type="Proteomes" id="UP000095281"/>
    </source>
</evidence>
<feature type="compositionally biased region" description="Basic and acidic residues" evidence="1">
    <location>
        <begin position="11"/>
        <end position="22"/>
    </location>
</feature>
<dbReference type="Proteomes" id="UP000095281">
    <property type="component" value="Unplaced"/>
</dbReference>
<keyword evidence="2" id="KW-0472">Membrane</keyword>
<evidence type="ECO:0000313" key="4">
    <source>
        <dbReference type="WBParaSite" id="MhA1_Contig1646.frz3.gene5"/>
    </source>
</evidence>
<keyword evidence="2" id="KW-1133">Transmembrane helix</keyword>
<name>A0A1I8B905_MELHA</name>
<proteinExistence type="predicted"/>
<dbReference type="WBParaSite" id="MhA1_Contig1646.frz3.gene5">
    <property type="protein sequence ID" value="MhA1_Contig1646.frz3.gene5"/>
    <property type="gene ID" value="MhA1_Contig1646.frz3.gene5"/>
</dbReference>
<dbReference type="PANTHER" id="PTHR45757">
    <property type="entry name" value="PROTEIN CBG23364-RELATED"/>
    <property type="match status" value="1"/>
</dbReference>
<keyword evidence="3" id="KW-1185">Reference proteome</keyword>
<feature type="region of interest" description="Disordered" evidence="1">
    <location>
        <begin position="1"/>
        <end position="35"/>
    </location>
</feature>